<protein>
    <recommendedName>
        <fullName evidence="6">Enhancer of polycomb-like protein</fullName>
    </recommendedName>
</protein>
<keyword evidence="4 6" id="KW-0804">Transcription</keyword>
<evidence type="ECO:0000313" key="9">
    <source>
        <dbReference type="EMBL" id="GBG28545.1"/>
    </source>
</evidence>
<keyword evidence="3 6" id="KW-0805">Transcription regulation</keyword>
<evidence type="ECO:0000256" key="1">
    <source>
        <dbReference type="ARBA" id="ARBA00004123"/>
    </source>
</evidence>
<evidence type="ECO:0000259" key="8">
    <source>
        <dbReference type="Pfam" id="PF10513"/>
    </source>
</evidence>
<dbReference type="GO" id="GO:0035267">
    <property type="term" value="C:NuA4 histone acetyltransferase complex"/>
    <property type="evidence" value="ECO:0007669"/>
    <property type="project" value="InterPro"/>
</dbReference>
<dbReference type="Proteomes" id="UP000241890">
    <property type="component" value="Unassembled WGS sequence"/>
</dbReference>
<dbReference type="InterPro" id="IPR019542">
    <property type="entry name" value="Enhancer_polycomb-like_N"/>
</dbReference>
<feature type="region of interest" description="Disordered" evidence="7">
    <location>
        <begin position="397"/>
        <end position="419"/>
    </location>
</feature>
<organism evidence="9 10">
    <name type="scientific">Hondaea fermentalgiana</name>
    <dbReference type="NCBI Taxonomy" id="2315210"/>
    <lineage>
        <taxon>Eukaryota</taxon>
        <taxon>Sar</taxon>
        <taxon>Stramenopiles</taxon>
        <taxon>Bigyra</taxon>
        <taxon>Labyrinthulomycetes</taxon>
        <taxon>Thraustochytrida</taxon>
        <taxon>Thraustochytriidae</taxon>
        <taxon>Hondaea</taxon>
    </lineage>
</organism>
<feature type="region of interest" description="Disordered" evidence="7">
    <location>
        <begin position="26"/>
        <end position="113"/>
    </location>
</feature>
<evidence type="ECO:0000256" key="4">
    <source>
        <dbReference type="ARBA" id="ARBA00023163"/>
    </source>
</evidence>
<dbReference type="InParanoid" id="A0A2R5GDA7"/>
<dbReference type="Pfam" id="PF10513">
    <property type="entry name" value="EPL1"/>
    <property type="match status" value="1"/>
</dbReference>
<feature type="region of interest" description="Disordered" evidence="7">
    <location>
        <begin position="481"/>
        <end position="503"/>
    </location>
</feature>
<evidence type="ECO:0000256" key="6">
    <source>
        <dbReference type="RuleBase" id="RU361124"/>
    </source>
</evidence>
<proteinExistence type="inferred from homology"/>
<comment type="subcellular location">
    <subcellularLocation>
        <location evidence="1 6">Nucleus</location>
    </subcellularLocation>
</comment>
<dbReference type="OrthoDB" id="435275at2759"/>
<evidence type="ECO:0000256" key="3">
    <source>
        <dbReference type="ARBA" id="ARBA00023015"/>
    </source>
</evidence>
<feature type="compositionally biased region" description="Low complexity" evidence="7">
    <location>
        <begin position="53"/>
        <end position="63"/>
    </location>
</feature>
<feature type="compositionally biased region" description="Low complexity" evidence="7">
    <location>
        <begin position="494"/>
        <end position="503"/>
    </location>
</feature>
<comment type="similarity">
    <text evidence="2 6">Belongs to the enhancer of polycomb family.</text>
</comment>
<dbReference type="GO" id="GO:0006357">
    <property type="term" value="P:regulation of transcription by RNA polymerase II"/>
    <property type="evidence" value="ECO:0007669"/>
    <property type="project" value="InterPro"/>
</dbReference>
<gene>
    <name evidence="9" type="ORF">FCC1311_047682</name>
</gene>
<sequence>MSQRRPGFRPRPLEVYKQLQVVRDAAQFEAIDEDDDGVATPTPTPTPTPPVPAAAAAAAASAADKSKEKSPAAEKDAPAEDKPKEKDDKPETVKVDASKGDNKGPNGEPHVVPGTLTEQFNLEQQGPKKQKKATFNLPVPETQRVASFDKVVPGTFRPNNAYVRYRPDHIDDHNFSGPVEYELSLEDEEWLRSHPKFKPDGPFPLSEDDLERMIDLFERRTGREFPIGVDIAMQIVQKYMDLNLRSKENTVVQDVYAWWFQRRQKLRKPLLRRFWPATAADDSSPNLTFRPLEKERYRLRKKRQNNMDSYEKMLQLKNDFEMMRCLLDLVRRREHLREIEADLLQDEFEQNLDDIVYGSGRAPPRESLAPAEIRVGPLIPEEYEAIFSIYPAPTASSVGTPTPSVLERGPSEAGGSIDVSLLENDADARKKKKKTKKAGKKRALEEAILAAGATATPGAEMGGAAINPLAADATTVKKKKKKKIKTGVNDGQQPTSATGATAPAAAGLAPGGVVDPGSLAAGGAGSSGADTGVPGGAPGAAGAMPPPRPKKPSKPPIFLRSIENFAHYATQDFEVMHPAVPTWPPPNQSLIEFQRRQLQNSSSSGAPSLDPTVEHEYPRKLYYHNLAPPLKAQRSVYKERQRYRCRGRIGRGGRILMDRIPVAETQGGVGGTGTQAYFQARKQQICDEYVGRSPLQSGQDFLDPSKPRSMYGAGLDRSARPVTLSAHARTKLQSIYAREDSEDEEIEVIEYPYVSAPLRPDPEESARLEAMATKDRVQTIREAKFRFLLQ</sequence>
<comment type="caution">
    <text evidence="9">The sequence shown here is derived from an EMBL/GenBank/DDBJ whole genome shotgun (WGS) entry which is preliminary data.</text>
</comment>
<accession>A0A2R5GDA7</accession>
<dbReference type="GO" id="GO:0005634">
    <property type="term" value="C:nucleus"/>
    <property type="evidence" value="ECO:0007669"/>
    <property type="project" value="UniProtKB-SubCell"/>
</dbReference>
<evidence type="ECO:0000256" key="5">
    <source>
        <dbReference type="ARBA" id="ARBA00023242"/>
    </source>
</evidence>
<evidence type="ECO:0000256" key="7">
    <source>
        <dbReference type="SAM" id="MobiDB-lite"/>
    </source>
</evidence>
<reference evidence="9 10" key="1">
    <citation type="submission" date="2017-12" db="EMBL/GenBank/DDBJ databases">
        <title>Sequencing, de novo assembly and annotation of complete genome of a new Thraustochytrid species, strain FCC1311.</title>
        <authorList>
            <person name="Sedici K."/>
            <person name="Godart F."/>
            <person name="Aiese Cigliano R."/>
            <person name="Sanseverino W."/>
            <person name="Barakat M."/>
            <person name="Ortet P."/>
            <person name="Marechal E."/>
            <person name="Cagnac O."/>
            <person name="Amato A."/>
        </authorList>
    </citation>
    <scope>NUCLEOTIDE SEQUENCE [LARGE SCALE GENOMIC DNA]</scope>
</reference>
<evidence type="ECO:0000313" key="10">
    <source>
        <dbReference type="Proteomes" id="UP000241890"/>
    </source>
</evidence>
<dbReference type="InterPro" id="IPR024943">
    <property type="entry name" value="Enhancer_polycomb"/>
</dbReference>
<feature type="compositionally biased region" description="Basic and acidic residues" evidence="7">
    <location>
        <begin position="64"/>
        <end position="102"/>
    </location>
</feature>
<dbReference type="EMBL" id="BEYU01000043">
    <property type="protein sequence ID" value="GBG28545.1"/>
    <property type="molecule type" value="Genomic_DNA"/>
</dbReference>
<evidence type="ECO:0000256" key="2">
    <source>
        <dbReference type="ARBA" id="ARBA00008035"/>
    </source>
</evidence>
<dbReference type="AlphaFoldDB" id="A0A2R5GDA7"/>
<keyword evidence="10" id="KW-1185">Reference proteome</keyword>
<dbReference type="PANTHER" id="PTHR14898">
    <property type="entry name" value="ENHANCER OF POLYCOMB"/>
    <property type="match status" value="1"/>
</dbReference>
<name>A0A2R5GDA7_9STRA</name>
<feature type="compositionally biased region" description="Pro residues" evidence="7">
    <location>
        <begin position="42"/>
        <end position="52"/>
    </location>
</feature>
<feature type="domain" description="Enhancer of polycomb-like N-terminal" evidence="8">
    <location>
        <begin position="63"/>
        <end position="219"/>
    </location>
</feature>
<keyword evidence="5 6" id="KW-0539">Nucleus</keyword>
<feature type="region of interest" description="Disordered" evidence="7">
    <location>
        <begin position="519"/>
        <end position="556"/>
    </location>
</feature>